<keyword evidence="3" id="KW-0812">Transmembrane</keyword>
<evidence type="ECO:0000256" key="1">
    <source>
        <dbReference type="ARBA" id="ARBA00022460"/>
    </source>
</evidence>
<dbReference type="GO" id="GO:0042302">
    <property type="term" value="F:structural constituent of cuticle"/>
    <property type="evidence" value="ECO:0007669"/>
    <property type="project" value="UniProtKB-KW"/>
</dbReference>
<evidence type="ECO:0000259" key="5">
    <source>
        <dbReference type="PROSITE" id="PS51034"/>
    </source>
</evidence>
<keyword evidence="2 4" id="KW-0732">Signal</keyword>
<accession>A0A914RWA3</accession>
<dbReference type="WBParaSite" id="PEQ_0000914401-mRNA-1">
    <property type="protein sequence ID" value="PEQ_0000914401-mRNA-1"/>
    <property type="gene ID" value="PEQ_0000914401"/>
</dbReference>
<dbReference type="PANTHER" id="PTHR22907">
    <property type="entry name" value="GH04558P"/>
    <property type="match status" value="1"/>
</dbReference>
<protein>
    <submittedName>
        <fullName evidence="7">ZP domain-containing protein</fullName>
    </submittedName>
</protein>
<dbReference type="Proteomes" id="UP000887564">
    <property type="component" value="Unplaced"/>
</dbReference>
<evidence type="ECO:0000256" key="2">
    <source>
        <dbReference type="ARBA" id="ARBA00022729"/>
    </source>
</evidence>
<keyword evidence="1" id="KW-0193">Cuticle</keyword>
<keyword evidence="3" id="KW-1133">Transmembrane helix</keyword>
<evidence type="ECO:0000256" key="4">
    <source>
        <dbReference type="SAM" id="SignalP"/>
    </source>
</evidence>
<dbReference type="Pfam" id="PF25057">
    <property type="entry name" value="CUT_N"/>
    <property type="match status" value="1"/>
</dbReference>
<evidence type="ECO:0000313" key="6">
    <source>
        <dbReference type="Proteomes" id="UP000887564"/>
    </source>
</evidence>
<feature type="chain" id="PRO_5037204268" evidence="4">
    <location>
        <begin position="22"/>
        <end position="120"/>
    </location>
</feature>
<dbReference type="PROSITE" id="PS51034">
    <property type="entry name" value="ZP_2"/>
    <property type="match status" value="1"/>
</dbReference>
<dbReference type="InterPro" id="IPR051962">
    <property type="entry name" value="Cuticlin"/>
</dbReference>
<feature type="transmembrane region" description="Helical" evidence="3">
    <location>
        <begin position="33"/>
        <end position="51"/>
    </location>
</feature>
<feature type="signal peptide" evidence="4">
    <location>
        <begin position="1"/>
        <end position="21"/>
    </location>
</feature>
<keyword evidence="3" id="KW-0472">Membrane</keyword>
<keyword evidence="6" id="KW-1185">Reference proteome</keyword>
<evidence type="ECO:0000256" key="3">
    <source>
        <dbReference type="SAM" id="Phobius"/>
    </source>
</evidence>
<sequence length="120" mass="13472">MDPLAFIVVVLLPQAFVYCQAQFNNAVIGLRKYFLFTIVLVTSSMLATYVASGTPRVQCLPDRFFIEVRTLNPFVGRIFSKGQSKRAGCMAVFNSNSSLVEVSFSLNECGMMRERKVRCL</sequence>
<name>A0A914RWA3_PAREQ</name>
<evidence type="ECO:0000313" key="7">
    <source>
        <dbReference type="WBParaSite" id="PEQ_0000914401-mRNA-1"/>
    </source>
</evidence>
<reference evidence="7" key="1">
    <citation type="submission" date="2022-11" db="UniProtKB">
        <authorList>
            <consortium name="WormBaseParasite"/>
        </authorList>
    </citation>
    <scope>IDENTIFICATION</scope>
</reference>
<proteinExistence type="predicted"/>
<feature type="domain" description="ZP" evidence="5">
    <location>
        <begin position="58"/>
        <end position="120"/>
    </location>
</feature>
<dbReference type="AlphaFoldDB" id="A0A914RWA3"/>
<dbReference type="InterPro" id="IPR056953">
    <property type="entry name" value="CUT_N"/>
</dbReference>
<dbReference type="PANTHER" id="PTHR22907:SF54">
    <property type="entry name" value="GH04558P"/>
    <property type="match status" value="1"/>
</dbReference>
<dbReference type="InterPro" id="IPR001507">
    <property type="entry name" value="ZP_dom"/>
</dbReference>
<organism evidence="6 7">
    <name type="scientific">Parascaris equorum</name>
    <name type="common">Equine roundworm</name>
    <dbReference type="NCBI Taxonomy" id="6256"/>
    <lineage>
        <taxon>Eukaryota</taxon>
        <taxon>Metazoa</taxon>
        <taxon>Ecdysozoa</taxon>
        <taxon>Nematoda</taxon>
        <taxon>Chromadorea</taxon>
        <taxon>Rhabditida</taxon>
        <taxon>Spirurina</taxon>
        <taxon>Ascaridomorpha</taxon>
        <taxon>Ascaridoidea</taxon>
        <taxon>Ascarididae</taxon>
        <taxon>Parascaris</taxon>
    </lineage>
</organism>